<sequence>YQYTPLHHPESIRLLTLLYGEFSSPIHVRLAEVRLSKKPQYEALSYSWATEGGDTSLSSQIVCDEGKTLAVTKNCELALRYIRKGDSLTTLWVDAICINQQDIKERGHQVGIMRNVYANATKVLVWLGEGSE</sequence>
<dbReference type="AlphaFoldDB" id="A0A2J6R2N1"/>
<name>A0A2J6R2N1_HYAVF</name>
<feature type="domain" description="Heterokaryon incompatibility" evidence="1">
    <location>
        <begin position="41"/>
        <end position="131"/>
    </location>
</feature>
<evidence type="ECO:0000313" key="2">
    <source>
        <dbReference type="EMBL" id="PMD32780.1"/>
    </source>
</evidence>
<dbReference type="Pfam" id="PF06985">
    <property type="entry name" value="HET"/>
    <property type="match status" value="1"/>
</dbReference>
<dbReference type="EMBL" id="KZ613958">
    <property type="protein sequence ID" value="PMD32780.1"/>
    <property type="molecule type" value="Genomic_DNA"/>
</dbReference>
<feature type="non-terminal residue" evidence="2">
    <location>
        <position position="132"/>
    </location>
</feature>
<proteinExistence type="predicted"/>
<feature type="non-terminal residue" evidence="2">
    <location>
        <position position="1"/>
    </location>
</feature>
<protein>
    <submittedName>
        <fullName evidence="2">HET-domain-containing protein</fullName>
    </submittedName>
</protein>
<dbReference type="Proteomes" id="UP000235786">
    <property type="component" value="Unassembled WGS sequence"/>
</dbReference>
<evidence type="ECO:0000259" key="1">
    <source>
        <dbReference type="Pfam" id="PF06985"/>
    </source>
</evidence>
<organism evidence="2 3">
    <name type="scientific">Hyaloscypha variabilis (strain UAMH 11265 / GT02V1 / F)</name>
    <name type="common">Meliniomyces variabilis</name>
    <dbReference type="NCBI Taxonomy" id="1149755"/>
    <lineage>
        <taxon>Eukaryota</taxon>
        <taxon>Fungi</taxon>
        <taxon>Dikarya</taxon>
        <taxon>Ascomycota</taxon>
        <taxon>Pezizomycotina</taxon>
        <taxon>Leotiomycetes</taxon>
        <taxon>Helotiales</taxon>
        <taxon>Hyaloscyphaceae</taxon>
        <taxon>Hyaloscypha</taxon>
        <taxon>Hyaloscypha variabilis</taxon>
    </lineage>
</organism>
<keyword evidence="3" id="KW-1185">Reference proteome</keyword>
<dbReference type="OrthoDB" id="2157530at2759"/>
<dbReference type="InterPro" id="IPR052895">
    <property type="entry name" value="HetReg/Transcr_Mod"/>
</dbReference>
<evidence type="ECO:0000313" key="3">
    <source>
        <dbReference type="Proteomes" id="UP000235786"/>
    </source>
</evidence>
<gene>
    <name evidence="2" type="ORF">L207DRAFT_377526</name>
</gene>
<dbReference type="STRING" id="1149755.A0A2J6R2N1"/>
<dbReference type="PANTHER" id="PTHR24148">
    <property type="entry name" value="ANKYRIN REPEAT DOMAIN-CONTAINING PROTEIN 39 HOMOLOG-RELATED"/>
    <property type="match status" value="1"/>
</dbReference>
<dbReference type="InterPro" id="IPR010730">
    <property type="entry name" value="HET"/>
</dbReference>
<dbReference type="PANTHER" id="PTHR24148:SF64">
    <property type="entry name" value="HETEROKARYON INCOMPATIBILITY DOMAIN-CONTAINING PROTEIN"/>
    <property type="match status" value="1"/>
</dbReference>
<accession>A0A2J6R2N1</accession>
<reference evidence="2 3" key="1">
    <citation type="submission" date="2016-04" db="EMBL/GenBank/DDBJ databases">
        <title>A degradative enzymes factory behind the ericoid mycorrhizal symbiosis.</title>
        <authorList>
            <consortium name="DOE Joint Genome Institute"/>
            <person name="Martino E."/>
            <person name="Morin E."/>
            <person name="Grelet G."/>
            <person name="Kuo A."/>
            <person name="Kohler A."/>
            <person name="Daghino S."/>
            <person name="Barry K."/>
            <person name="Choi C."/>
            <person name="Cichocki N."/>
            <person name="Clum A."/>
            <person name="Copeland A."/>
            <person name="Hainaut M."/>
            <person name="Haridas S."/>
            <person name="Labutti K."/>
            <person name="Lindquist E."/>
            <person name="Lipzen A."/>
            <person name="Khouja H.-R."/>
            <person name="Murat C."/>
            <person name="Ohm R."/>
            <person name="Olson A."/>
            <person name="Spatafora J."/>
            <person name="Veneault-Fourrey C."/>
            <person name="Henrissat B."/>
            <person name="Grigoriev I."/>
            <person name="Martin F."/>
            <person name="Perotto S."/>
        </authorList>
    </citation>
    <scope>NUCLEOTIDE SEQUENCE [LARGE SCALE GENOMIC DNA]</scope>
    <source>
        <strain evidence="2 3">F</strain>
    </source>
</reference>